<reference evidence="2" key="3">
    <citation type="submission" date="2018-08" db="UniProtKB">
        <authorList>
            <consortium name="EnsemblPlants"/>
        </authorList>
    </citation>
    <scope>IDENTIFICATION</scope>
    <source>
        <strain evidence="2">cv. Bd21</strain>
    </source>
</reference>
<reference evidence="1 2" key="1">
    <citation type="journal article" date="2010" name="Nature">
        <title>Genome sequencing and analysis of the model grass Brachypodium distachyon.</title>
        <authorList>
            <consortium name="International Brachypodium Initiative"/>
        </authorList>
    </citation>
    <scope>NUCLEOTIDE SEQUENCE [LARGE SCALE GENOMIC DNA]</scope>
    <source>
        <strain evidence="1 2">Bd21</strain>
    </source>
</reference>
<keyword evidence="3" id="KW-1185">Reference proteome</keyword>
<organism evidence="1">
    <name type="scientific">Brachypodium distachyon</name>
    <name type="common">Purple false brome</name>
    <name type="synonym">Trachynia distachya</name>
    <dbReference type="NCBI Taxonomy" id="15368"/>
    <lineage>
        <taxon>Eukaryota</taxon>
        <taxon>Viridiplantae</taxon>
        <taxon>Streptophyta</taxon>
        <taxon>Embryophyta</taxon>
        <taxon>Tracheophyta</taxon>
        <taxon>Spermatophyta</taxon>
        <taxon>Magnoliopsida</taxon>
        <taxon>Liliopsida</taxon>
        <taxon>Poales</taxon>
        <taxon>Poaceae</taxon>
        <taxon>BOP clade</taxon>
        <taxon>Pooideae</taxon>
        <taxon>Stipodae</taxon>
        <taxon>Brachypodieae</taxon>
        <taxon>Brachypodium</taxon>
    </lineage>
</organism>
<dbReference type="Gramene" id="PNT61232">
    <property type="protein sequence ID" value="PNT61232"/>
    <property type="gene ID" value="BRADI_5g12423v3"/>
</dbReference>
<dbReference type="EnsemblPlants" id="PNT61232">
    <property type="protein sequence ID" value="PNT61232"/>
    <property type="gene ID" value="BRADI_5g12423v3"/>
</dbReference>
<protein>
    <submittedName>
        <fullName evidence="1 2">Uncharacterized protein</fullName>
    </submittedName>
</protein>
<name>A0A2K2CGS2_BRADI</name>
<evidence type="ECO:0000313" key="2">
    <source>
        <dbReference type="EnsemblPlants" id="PNT61232"/>
    </source>
</evidence>
<evidence type="ECO:0000313" key="1">
    <source>
        <dbReference type="EMBL" id="PNT61232.1"/>
    </source>
</evidence>
<dbReference type="InParanoid" id="A0A2K2CGS2"/>
<dbReference type="EMBL" id="CM000884">
    <property type="protein sequence ID" value="PNT61232.1"/>
    <property type="molecule type" value="Genomic_DNA"/>
</dbReference>
<reference evidence="1" key="2">
    <citation type="submission" date="2017-06" db="EMBL/GenBank/DDBJ databases">
        <title>WGS assembly of Brachypodium distachyon.</title>
        <authorList>
            <consortium name="The International Brachypodium Initiative"/>
            <person name="Lucas S."/>
            <person name="Harmon-Smith M."/>
            <person name="Lail K."/>
            <person name="Tice H."/>
            <person name="Grimwood J."/>
            <person name="Bruce D."/>
            <person name="Barry K."/>
            <person name="Shu S."/>
            <person name="Lindquist E."/>
            <person name="Wang M."/>
            <person name="Pitluck S."/>
            <person name="Vogel J.P."/>
            <person name="Garvin D.F."/>
            <person name="Mockler T.C."/>
            <person name="Schmutz J."/>
            <person name="Rokhsar D."/>
            <person name="Bevan M.W."/>
        </authorList>
    </citation>
    <scope>NUCLEOTIDE SEQUENCE</scope>
    <source>
        <strain evidence="1">Bd21</strain>
    </source>
</reference>
<dbReference type="Proteomes" id="UP000008810">
    <property type="component" value="Chromosome 5"/>
</dbReference>
<evidence type="ECO:0000313" key="3">
    <source>
        <dbReference type="Proteomes" id="UP000008810"/>
    </source>
</evidence>
<gene>
    <name evidence="1" type="ORF">BRADI_5g12423v3</name>
</gene>
<sequence length="70" mass="7742">MSPPPIVVDQGRASVHCSHLLSCHLTRTLASPYRLCRLSVVSVLRHAPLKSRPFAATHLSGYSRFDMIIS</sequence>
<accession>A0A2K2CGS2</accession>
<dbReference type="AlphaFoldDB" id="A0A2K2CGS2"/>
<proteinExistence type="predicted"/>